<reference evidence="1" key="1">
    <citation type="submission" date="2021-01" db="EMBL/GenBank/DDBJ databases">
        <authorList>
            <consortium name="Genoscope - CEA"/>
            <person name="William W."/>
        </authorList>
    </citation>
    <scope>NUCLEOTIDE SEQUENCE</scope>
</reference>
<evidence type="ECO:0000313" key="2">
    <source>
        <dbReference type="Proteomes" id="UP000683925"/>
    </source>
</evidence>
<keyword evidence="2" id="KW-1185">Reference proteome</keyword>
<evidence type="ECO:0000313" key="1">
    <source>
        <dbReference type="EMBL" id="CAD8150586.1"/>
    </source>
</evidence>
<name>A0A8S1TH83_PAROT</name>
<proteinExistence type="predicted"/>
<gene>
    <name evidence="1" type="ORF">POCTA_138.1.T0240003</name>
</gene>
<comment type="caution">
    <text evidence="1">The sequence shown here is derived from an EMBL/GenBank/DDBJ whole genome shotgun (WGS) entry which is preliminary data.</text>
</comment>
<accession>A0A8S1TH83</accession>
<protein>
    <submittedName>
        <fullName evidence="1">Uncharacterized protein</fullName>
    </submittedName>
</protein>
<organism evidence="1 2">
    <name type="scientific">Paramecium octaurelia</name>
    <dbReference type="NCBI Taxonomy" id="43137"/>
    <lineage>
        <taxon>Eukaryota</taxon>
        <taxon>Sar</taxon>
        <taxon>Alveolata</taxon>
        <taxon>Ciliophora</taxon>
        <taxon>Intramacronucleata</taxon>
        <taxon>Oligohymenophorea</taxon>
        <taxon>Peniculida</taxon>
        <taxon>Parameciidae</taxon>
        <taxon>Paramecium</taxon>
    </lineage>
</organism>
<dbReference type="Proteomes" id="UP000683925">
    <property type="component" value="Unassembled WGS sequence"/>
</dbReference>
<sequence>MLLYQQAKLLIELWHSHHLNIQQRSLSINFRCLLCYRYLQVIQIEKLYLFLLQFCCFITHLNNNNEIIFKRTVPSEIVGTFSGMASFLVEGRYLFVTFWFRLF</sequence>
<dbReference type="AlphaFoldDB" id="A0A8S1TH83"/>
<dbReference type="EMBL" id="CAJJDP010000024">
    <property type="protein sequence ID" value="CAD8150586.1"/>
    <property type="molecule type" value="Genomic_DNA"/>
</dbReference>